<name>A0AA37W3X6_9GAMM</name>
<dbReference type="InterPro" id="IPR039523">
    <property type="entry name" value="RimK-rel_E_lig_ATP-grasp"/>
</dbReference>
<dbReference type="GO" id="GO:0005524">
    <property type="term" value="F:ATP binding"/>
    <property type="evidence" value="ECO:0007669"/>
    <property type="project" value="UniProtKB-UniRule"/>
</dbReference>
<evidence type="ECO:0000313" key="3">
    <source>
        <dbReference type="EMBL" id="GLQ02451.1"/>
    </source>
</evidence>
<organism evidence="3 4">
    <name type="scientific">Pseudoalteromonas tetraodonis GFC</name>
    <dbReference type="NCBI Taxonomy" id="1315271"/>
    <lineage>
        <taxon>Bacteria</taxon>
        <taxon>Pseudomonadati</taxon>
        <taxon>Pseudomonadota</taxon>
        <taxon>Gammaproteobacteria</taxon>
        <taxon>Alteromonadales</taxon>
        <taxon>Pseudoalteromonadaceae</taxon>
        <taxon>Pseudoalteromonas</taxon>
    </lineage>
</organism>
<accession>A0AA37W3X6</accession>
<dbReference type="SUPFAM" id="SSF56059">
    <property type="entry name" value="Glutathione synthetase ATP-binding domain-like"/>
    <property type="match status" value="1"/>
</dbReference>
<evidence type="ECO:0000313" key="4">
    <source>
        <dbReference type="Proteomes" id="UP001161408"/>
    </source>
</evidence>
<proteinExistence type="predicted"/>
<reference evidence="3" key="1">
    <citation type="journal article" date="2014" name="Int. J. Syst. Evol. Microbiol.">
        <title>Complete genome sequence of Corynebacterium casei LMG S-19264T (=DSM 44701T), isolated from a smear-ripened cheese.</title>
        <authorList>
            <consortium name="US DOE Joint Genome Institute (JGI-PGF)"/>
            <person name="Walter F."/>
            <person name="Albersmeier A."/>
            <person name="Kalinowski J."/>
            <person name="Ruckert C."/>
        </authorList>
    </citation>
    <scope>NUCLEOTIDE SEQUENCE</scope>
    <source>
        <strain evidence="3">NBRC 103034</strain>
    </source>
</reference>
<dbReference type="Pfam" id="PF14397">
    <property type="entry name" value="ATPgrasp_ST"/>
    <property type="match status" value="1"/>
</dbReference>
<dbReference type="EMBL" id="BSNE01000009">
    <property type="protein sequence ID" value="GLQ02451.1"/>
    <property type="molecule type" value="Genomic_DNA"/>
</dbReference>
<evidence type="ECO:0000256" key="1">
    <source>
        <dbReference type="PROSITE-ProRule" id="PRU00409"/>
    </source>
</evidence>
<dbReference type="PROSITE" id="PS50975">
    <property type="entry name" value="ATP_GRASP"/>
    <property type="match status" value="1"/>
</dbReference>
<comment type="caution">
    <text evidence="3">The sequence shown here is derived from an EMBL/GenBank/DDBJ whole genome shotgun (WGS) entry which is preliminary data.</text>
</comment>
<reference evidence="3" key="2">
    <citation type="submission" date="2023-01" db="EMBL/GenBank/DDBJ databases">
        <title>Draft genome sequence of Pseudoalteromonas tetraodonis strain NBRC 103034.</title>
        <authorList>
            <person name="Sun Q."/>
            <person name="Mori K."/>
        </authorList>
    </citation>
    <scope>NUCLEOTIDE SEQUENCE</scope>
    <source>
        <strain evidence="3">NBRC 103034</strain>
    </source>
</reference>
<keyword evidence="1" id="KW-0547">Nucleotide-binding</keyword>
<protein>
    <recommendedName>
        <fullName evidence="2">ATP-grasp domain-containing protein</fullName>
    </recommendedName>
</protein>
<sequence length="378" mass="43680">MRLTYPIKHRLLDHIRFFYHVLTNERMKEHFRRFKTTLNKKPKSVIKNELKQLRDYWSCIPTQYYTHDFYSLDCDLTMEEMKKYIPSYYFYKVIFPQYDNVKAVIPLIENKITMNQLFSRIGLQQSNIVVVKRNEKLTSFNNKNLTTESIDELFKNLTCSKLFIKPVMGRGGKGIIIAKRVSESYEYNEEKITYNYLQALKGDYVVESAIEQHSYLNSIYPNSVNTLRAITVRNNNGTVDFIAATLRMGVGGNQVDNSSAGGLLIGIDLNTGMGLKPYATYEYGIEKFEKHPDTGFSFFDLRIPNWECTKNEIISAAKKLTQLNLVGWDIAITQKEIVIIEANTLFGLDHTQAGIGGMKDFFVNNDPKNLKNIHNFKG</sequence>
<dbReference type="AlphaFoldDB" id="A0AA37W3X6"/>
<dbReference type="InterPro" id="IPR011761">
    <property type="entry name" value="ATP-grasp"/>
</dbReference>
<dbReference type="GO" id="GO:0046872">
    <property type="term" value="F:metal ion binding"/>
    <property type="evidence" value="ECO:0007669"/>
    <property type="project" value="InterPro"/>
</dbReference>
<feature type="domain" description="ATP-grasp" evidence="2">
    <location>
        <begin position="115"/>
        <end position="374"/>
    </location>
</feature>
<dbReference type="Proteomes" id="UP001161408">
    <property type="component" value="Unassembled WGS sequence"/>
</dbReference>
<evidence type="ECO:0000259" key="2">
    <source>
        <dbReference type="PROSITE" id="PS50975"/>
    </source>
</evidence>
<keyword evidence="4" id="KW-1185">Reference proteome</keyword>
<gene>
    <name evidence="3" type="ORF">GCM10007914_13320</name>
</gene>
<keyword evidence="1" id="KW-0067">ATP-binding</keyword>